<dbReference type="InterPro" id="IPR002068">
    <property type="entry name" value="A-crystallin/Hsp20_dom"/>
</dbReference>
<keyword evidence="5" id="KW-0346">Stress response</keyword>
<dbReference type="EMBL" id="CP002467">
    <property type="protein sequence ID" value="ADV84699.1"/>
    <property type="molecule type" value="Genomic_DNA"/>
</dbReference>
<dbReference type="CDD" id="cd06464">
    <property type="entry name" value="ACD_sHsps-like"/>
    <property type="match status" value="1"/>
</dbReference>
<evidence type="ECO:0000259" key="3">
    <source>
        <dbReference type="PROSITE" id="PS01031"/>
    </source>
</evidence>
<dbReference type="PROSITE" id="PS01031">
    <property type="entry name" value="SHSP"/>
    <property type="match status" value="1"/>
</dbReference>
<accession>E8V302</accession>
<dbReference type="eggNOG" id="COG0071">
    <property type="taxonomic scope" value="Bacteria"/>
</dbReference>
<dbReference type="Proteomes" id="UP000006844">
    <property type="component" value="Chromosome"/>
</dbReference>
<dbReference type="PROSITE" id="PS51203">
    <property type="entry name" value="CS"/>
    <property type="match status" value="1"/>
</dbReference>
<evidence type="ECO:0000259" key="4">
    <source>
        <dbReference type="PROSITE" id="PS51203"/>
    </source>
</evidence>
<comment type="similarity">
    <text evidence="1 2">Belongs to the small heat shock protein (HSP20) family.</text>
</comment>
<sequence>MTITRFSPLHDVAVLQNRLNSIFSDFARPTTGETESLNSGSFTPPVDIYEDPQKLALRIEVPGIRPEDVDIRVENTTLTVRGERKFATEDKEENFHRVERRYGSFVRSFTLPQTLDTEQIKANYEHGVLTLELPKKPEAKPKQIKIEIGTGASPKQVEAAK</sequence>
<dbReference type="KEGG" id="tsa:AciPR4_3950"/>
<organism evidence="5 6">
    <name type="scientific">Terriglobus saanensis (strain ATCC BAA-1853 / DSM 23119 / SP1PR4)</name>
    <dbReference type="NCBI Taxonomy" id="401053"/>
    <lineage>
        <taxon>Bacteria</taxon>
        <taxon>Pseudomonadati</taxon>
        <taxon>Acidobacteriota</taxon>
        <taxon>Terriglobia</taxon>
        <taxon>Terriglobales</taxon>
        <taxon>Acidobacteriaceae</taxon>
        <taxon>Terriglobus</taxon>
    </lineage>
</organism>
<dbReference type="PANTHER" id="PTHR11527">
    <property type="entry name" value="HEAT-SHOCK PROTEIN 20 FAMILY MEMBER"/>
    <property type="match status" value="1"/>
</dbReference>
<dbReference type="OrthoDB" id="9811615at2"/>
<gene>
    <name evidence="5" type="ordered locus">AciPR4_3950</name>
</gene>
<dbReference type="HOGENOM" id="CLU_046737_12_0_0"/>
<evidence type="ECO:0000313" key="5">
    <source>
        <dbReference type="EMBL" id="ADV84699.1"/>
    </source>
</evidence>
<name>E8V302_TERSS</name>
<evidence type="ECO:0000256" key="1">
    <source>
        <dbReference type="PROSITE-ProRule" id="PRU00285"/>
    </source>
</evidence>
<dbReference type="Gene3D" id="2.60.40.790">
    <property type="match status" value="1"/>
</dbReference>
<evidence type="ECO:0000256" key="2">
    <source>
        <dbReference type="RuleBase" id="RU003616"/>
    </source>
</evidence>
<reference evidence="5 6" key="1">
    <citation type="journal article" date="2012" name="Stand. Genomic Sci.">
        <title>Complete genome sequence of Terriglobus saanensis type strain SP1PR4(T), an Acidobacteria from tundra soil.</title>
        <authorList>
            <person name="Rawat S.R."/>
            <person name="Mannisto M.K."/>
            <person name="Starovoytov V."/>
            <person name="Goodwin L."/>
            <person name="Nolan M."/>
            <person name="Hauser L."/>
            <person name="Land M."/>
            <person name="Davenport K.W."/>
            <person name="Woyke T."/>
            <person name="Haggblom M.M."/>
        </authorList>
    </citation>
    <scope>NUCLEOTIDE SEQUENCE</scope>
    <source>
        <strain evidence="6">ATCC BAA-1853 / DSM 23119 / SP1PR4</strain>
    </source>
</reference>
<keyword evidence="6" id="KW-1185">Reference proteome</keyword>
<dbReference type="AlphaFoldDB" id="E8V302"/>
<dbReference type="Pfam" id="PF00011">
    <property type="entry name" value="HSP20"/>
    <property type="match status" value="1"/>
</dbReference>
<proteinExistence type="inferred from homology"/>
<dbReference type="InterPro" id="IPR031107">
    <property type="entry name" value="Small_HSP"/>
</dbReference>
<protein>
    <submittedName>
        <fullName evidence="5">Heat shock protein Hsp20</fullName>
    </submittedName>
</protein>
<dbReference type="InterPro" id="IPR008978">
    <property type="entry name" value="HSP20-like_chaperone"/>
</dbReference>
<feature type="domain" description="SHSP" evidence="3">
    <location>
        <begin position="37"/>
        <end position="149"/>
    </location>
</feature>
<dbReference type="RefSeq" id="WP_013570429.1">
    <property type="nucleotide sequence ID" value="NC_014963.1"/>
</dbReference>
<dbReference type="STRING" id="401053.AciPR4_3950"/>
<evidence type="ECO:0000313" key="6">
    <source>
        <dbReference type="Proteomes" id="UP000006844"/>
    </source>
</evidence>
<dbReference type="SUPFAM" id="SSF49764">
    <property type="entry name" value="HSP20-like chaperones"/>
    <property type="match status" value="1"/>
</dbReference>
<feature type="domain" description="CS" evidence="4">
    <location>
        <begin position="41"/>
        <end position="158"/>
    </location>
</feature>
<dbReference type="InterPro" id="IPR007052">
    <property type="entry name" value="CS_dom"/>
</dbReference>